<evidence type="ECO:0000259" key="2">
    <source>
        <dbReference type="PROSITE" id="PS50013"/>
    </source>
</evidence>
<accession>A0A9W6X519</accession>
<dbReference type="EMBL" id="BSXT01000656">
    <property type="protein sequence ID" value="GMF31872.1"/>
    <property type="molecule type" value="Genomic_DNA"/>
</dbReference>
<feature type="compositionally biased region" description="Low complexity" evidence="1">
    <location>
        <begin position="38"/>
        <end position="58"/>
    </location>
</feature>
<dbReference type="AlphaFoldDB" id="A0A9W6X519"/>
<evidence type="ECO:0000313" key="4">
    <source>
        <dbReference type="Proteomes" id="UP001165121"/>
    </source>
</evidence>
<feature type="region of interest" description="Disordered" evidence="1">
    <location>
        <begin position="102"/>
        <end position="124"/>
    </location>
</feature>
<reference evidence="3" key="1">
    <citation type="submission" date="2023-04" db="EMBL/GenBank/DDBJ databases">
        <title>Phytophthora fragariaefolia NBRC 109709.</title>
        <authorList>
            <person name="Ichikawa N."/>
            <person name="Sato H."/>
            <person name="Tonouchi N."/>
        </authorList>
    </citation>
    <scope>NUCLEOTIDE SEQUENCE</scope>
    <source>
        <strain evidence="3">NBRC 109709</strain>
    </source>
</reference>
<dbReference type="PROSITE" id="PS50013">
    <property type="entry name" value="CHROMO_2"/>
    <property type="match status" value="1"/>
</dbReference>
<comment type="caution">
    <text evidence="3">The sequence shown here is derived from an EMBL/GenBank/DDBJ whole genome shotgun (WGS) entry which is preliminary data.</text>
</comment>
<keyword evidence="4" id="KW-1185">Reference proteome</keyword>
<dbReference type="CDD" id="cd00024">
    <property type="entry name" value="CD_CSD"/>
    <property type="match status" value="1"/>
</dbReference>
<feature type="domain" description="Chromo" evidence="2">
    <location>
        <begin position="320"/>
        <end position="399"/>
    </location>
</feature>
<dbReference type="InterPro" id="IPR056924">
    <property type="entry name" value="SH3_Tf2-1"/>
</dbReference>
<evidence type="ECO:0000256" key="1">
    <source>
        <dbReference type="SAM" id="MobiDB-lite"/>
    </source>
</evidence>
<organism evidence="3 4">
    <name type="scientific">Phytophthora fragariaefolia</name>
    <dbReference type="NCBI Taxonomy" id="1490495"/>
    <lineage>
        <taxon>Eukaryota</taxon>
        <taxon>Sar</taxon>
        <taxon>Stramenopiles</taxon>
        <taxon>Oomycota</taxon>
        <taxon>Peronosporomycetes</taxon>
        <taxon>Peronosporales</taxon>
        <taxon>Peronosporaceae</taxon>
        <taxon>Phytophthora</taxon>
    </lineage>
</organism>
<dbReference type="InterPro" id="IPR000953">
    <property type="entry name" value="Chromo/chromo_shadow_dom"/>
</dbReference>
<dbReference type="SMART" id="SM00298">
    <property type="entry name" value="CHROMO"/>
    <property type="match status" value="1"/>
</dbReference>
<dbReference type="Gene3D" id="2.40.50.40">
    <property type="match status" value="1"/>
</dbReference>
<proteinExistence type="predicted"/>
<sequence>MESPIGPDGERDDDTSCERDHDENSARVNGVLTRHGTRSAARVTRARAATTATPTRSAGMPTPLTRASTTTRTASSDIAAWTNRTLINPSQRRRGIELQDESGAGEVAAPHPSNFPPSPEPQPRDAAAVNAFLQQRESVMRYVRDAIATAVDRQKEYADQRGRKNMERFVVGDRVLLSTAGIQPALATNLGASKLAPRNIGPFKILKVLGDAYMLQLPTALRLHPTFYVGHLRRYHPAAIPSDADAPTVQRPHPGPSAAAPAQRFTARDEPPSVPAPGAPSAPARVAAAASPRPPPGGHAARFRRDGPAPLVDSAGHERHIVEAILGYDDCRRAVPQRARTGRGTRAHVGPIPRHRRYLIRWLGPMDDSWEPREVLLADVPDCVEAYEARLPQGATPRRA</sequence>
<dbReference type="SUPFAM" id="SSF54160">
    <property type="entry name" value="Chromo domain-like"/>
    <property type="match status" value="1"/>
</dbReference>
<feature type="region of interest" description="Disordered" evidence="1">
    <location>
        <begin position="1"/>
        <end position="76"/>
    </location>
</feature>
<name>A0A9W6X519_9STRA</name>
<gene>
    <name evidence="3" type="ORF">Pfra01_000742900</name>
</gene>
<feature type="compositionally biased region" description="Low complexity" evidence="1">
    <location>
        <begin position="281"/>
        <end position="291"/>
    </location>
</feature>
<feature type="compositionally biased region" description="Basic and acidic residues" evidence="1">
    <location>
        <begin position="14"/>
        <end position="25"/>
    </location>
</feature>
<dbReference type="Pfam" id="PF24626">
    <property type="entry name" value="SH3_Tf2-1"/>
    <property type="match status" value="1"/>
</dbReference>
<evidence type="ECO:0000313" key="3">
    <source>
        <dbReference type="EMBL" id="GMF31872.1"/>
    </source>
</evidence>
<feature type="compositionally biased region" description="Low complexity" evidence="1">
    <location>
        <begin position="65"/>
        <end position="76"/>
    </location>
</feature>
<dbReference type="Proteomes" id="UP001165121">
    <property type="component" value="Unassembled WGS sequence"/>
</dbReference>
<protein>
    <submittedName>
        <fullName evidence="3">Unnamed protein product</fullName>
    </submittedName>
</protein>
<dbReference type="OrthoDB" id="128527at2759"/>
<feature type="region of interest" description="Disordered" evidence="1">
    <location>
        <begin position="242"/>
        <end position="308"/>
    </location>
</feature>
<dbReference type="InterPro" id="IPR016197">
    <property type="entry name" value="Chromo-like_dom_sf"/>
</dbReference>